<protein>
    <submittedName>
        <fullName evidence="3">Uncharacterized protein</fullName>
    </submittedName>
</protein>
<proteinExistence type="predicted"/>
<dbReference type="EMBL" id="AAWS01000013">
    <property type="protein sequence ID" value="EAY28922.1"/>
    <property type="molecule type" value="Genomic_DNA"/>
</dbReference>
<evidence type="ECO:0000256" key="2">
    <source>
        <dbReference type="SAM" id="Phobius"/>
    </source>
</evidence>
<gene>
    <name evidence="3" type="ORF">M23134_00076</name>
</gene>
<reference evidence="3 4" key="1">
    <citation type="submission" date="2007-01" db="EMBL/GenBank/DDBJ databases">
        <authorList>
            <person name="Haygood M."/>
            <person name="Podell S."/>
            <person name="Anderson C."/>
            <person name="Hopkinson B."/>
            <person name="Roe K."/>
            <person name="Barbeau K."/>
            <person name="Gaasterland T."/>
            <person name="Ferriera S."/>
            <person name="Johnson J."/>
            <person name="Kravitz S."/>
            <person name="Beeson K."/>
            <person name="Sutton G."/>
            <person name="Rogers Y.-H."/>
            <person name="Friedman R."/>
            <person name="Frazier M."/>
            <person name="Venter J.C."/>
        </authorList>
    </citation>
    <scope>NUCLEOTIDE SEQUENCE [LARGE SCALE GENOMIC DNA]</scope>
    <source>
        <strain evidence="3 4">ATCC 23134</strain>
    </source>
</reference>
<keyword evidence="2" id="KW-0812">Transmembrane</keyword>
<keyword evidence="1" id="KW-0175">Coiled coil</keyword>
<evidence type="ECO:0000313" key="3">
    <source>
        <dbReference type="EMBL" id="EAY28922.1"/>
    </source>
</evidence>
<feature type="coiled-coil region" evidence="1">
    <location>
        <begin position="82"/>
        <end position="137"/>
    </location>
</feature>
<comment type="caution">
    <text evidence="3">The sequence shown here is derived from an EMBL/GenBank/DDBJ whole genome shotgun (WGS) entry which is preliminary data.</text>
</comment>
<keyword evidence="2" id="KW-0472">Membrane</keyword>
<dbReference type="Proteomes" id="UP000004095">
    <property type="component" value="Unassembled WGS sequence"/>
</dbReference>
<dbReference type="RefSeq" id="WP_002697071.1">
    <property type="nucleotide sequence ID" value="NZ_AAWS01000013.1"/>
</dbReference>
<dbReference type="AlphaFoldDB" id="A1ZKV6"/>
<name>A1ZKV6_MICM2</name>
<sequence>MSKELHTVKNERIVYLMIITLLVLILAYVVLMNGNDREKKSLLTESEATLRKEIGQLDRVIQERETQVKGLTTKNSKRKQELVEAINALKGLKVEKQKLLKNVQTLKREHNINLRRITDLNSKIVKLRKSVAEVKERYVNAPRNVVDSSILLVLNQLKNENSLLLADKTYLSERVSNLENKVSSSLPVHVQMAAEKKGNKQVNLTFFVFPNKAHQQIDRLIKIFHLRYKYNKVKKDTEIERVLITTLAYKKKRMTKRFVYTPKKEFEAGTHIFEAMTGGETLGSSKLNISEK</sequence>
<keyword evidence="2" id="KW-1133">Transmembrane helix</keyword>
<organism evidence="3 4">
    <name type="scientific">Microscilla marina ATCC 23134</name>
    <dbReference type="NCBI Taxonomy" id="313606"/>
    <lineage>
        <taxon>Bacteria</taxon>
        <taxon>Pseudomonadati</taxon>
        <taxon>Bacteroidota</taxon>
        <taxon>Cytophagia</taxon>
        <taxon>Cytophagales</taxon>
        <taxon>Microscillaceae</taxon>
        <taxon>Microscilla</taxon>
    </lineage>
</organism>
<feature type="transmembrane region" description="Helical" evidence="2">
    <location>
        <begin position="12"/>
        <end position="31"/>
    </location>
</feature>
<evidence type="ECO:0000313" key="4">
    <source>
        <dbReference type="Proteomes" id="UP000004095"/>
    </source>
</evidence>
<accession>A1ZKV6</accession>
<evidence type="ECO:0000256" key="1">
    <source>
        <dbReference type="SAM" id="Coils"/>
    </source>
</evidence>
<keyword evidence="4" id="KW-1185">Reference proteome</keyword>